<keyword evidence="3" id="KW-1185">Reference proteome</keyword>
<dbReference type="EMBL" id="JAUSTZ010000020">
    <property type="protein sequence ID" value="MDQ0228399.1"/>
    <property type="molecule type" value="Genomic_DNA"/>
</dbReference>
<feature type="domain" description="Putative amidase" evidence="1">
    <location>
        <begin position="166"/>
        <end position="316"/>
    </location>
</feature>
<dbReference type="PANTHER" id="PTHR40032">
    <property type="entry name" value="EXPORTED PROTEIN-RELATED"/>
    <property type="match status" value="1"/>
</dbReference>
<dbReference type="PANTHER" id="PTHR40032:SF1">
    <property type="entry name" value="EXPORTED PROTEIN"/>
    <property type="match status" value="1"/>
</dbReference>
<dbReference type="RefSeq" id="WP_174879765.1">
    <property type="nucleotide sequence ID" value="NZ_CADEPK010000055.1"/>
</dbReference>
<protein>
    <recommendedName>
        <fullName evidence="1">Putative amidase domain-containing protein</fullName>
    </recommendedName>
</protein>
<gene>
    <name evidence="2" type="ORF">J2S02_004781</name>
</gene>
<sequence length="322" mass="37066">MKKNIYLLIFAVISFLFIGLGSVSAEEKARDDYTFGEIETMVVEYFKENNVSIEIGSEEYNNYIIEQMNTDADKNLANHKDYHLICAYFAEYLHRLSLEEAKAEAEIQGSFKTMQSQSDEFQLNNEVKETTLGEMKEEIQKEELAAELEKKSNFSTMATGTINVGNARKYAEKYYKNYNTAYPKYPLDCTNFVSQILLAGGKRLVGTSTTTLVKDTKAWFIMKRPDNTFSRSTSWTVVTDLYSHLVRTQGSYTNSTKSHIIKNAKSGDVIQFKKKGADRYSHSMWVYEKQNSNLLLSGHTDNYLKRSFNAITAYYEYRIVQM</sequence>
<comment type="caution">
    <text evidence="2">The sequence shown here is derived from an EMBL/GenBank/DDBJ whole genome shotgun (WGS) entry which is preliminary data.</text>
</comment>
<evidence type="ECO:0000313" key="3">
    <source>
        <dbReference type="Proteomes" id="UP001232245"/>
    </source>
</evidence>
<evidence type="ECO:0000259" key="1">
    <source>
        <dbReference type="Pfam" id="PF12671"/>
    </source>
</evidence>
<name>A0ABT9Z809_9BACI</name>
<reference evidence="2 3" key="1">
    <citation type="submission" date="2023-07" db="EMBL/GenBank/DDBJ databases">
        <title>Genomic Encyclopedia of Type Strains, Phase IV (KMG-IV): sequencing the most valuable type-strain genomes for metagenomic binning, comparative biology and taxonomic classification.</title>
        <authorList>
            <person name="Goeker M."/>
        </authorList>
    </citation>
    <scope>NUCLEOTIDE SEQUENCE [LARGE SCALE GENOMIC DNA]</scope>
    <source>
        <strain evidence="2 3">DSM 17723</strain>
    </source>
</reference>
<dbReference type="Proteomes" id="UP001232245">
    <property type="component" value="Unassembled WGS sequence"/>
</dbReference>
<evidence type="ECO:0000313" key="2">
    <source>
        <dbReference type="EMBL" id="MDQ0228399.1"/>
    </source>
</evidence>
<organism evidence="2 3">
    <name type="scientific">Metabacillus niabensis</name>
    <dbReference type="NCBI Taxonomy" id="324854"/>
    <lineage>
        <taxon>Bacteria</taxon>
        <taxon>Bacillati</taxon>
        <taxon>Bacillota</taxon>
        <taxon>Bacilli</taxon>
        <taxon>Bacillales</taxon>
        <taxon>Bacillaceae</taxon>
        <taxon>Metabacillus</taxon>
    </lineage>
</organism>
<accession>A0ABT9Z809</accession>
<dbReference type="InterPro" id="IPR024301">
    <property type="entry name" value="Amidase_6"/>
</dbReference>
<proteinExistence type="predicted"/>
<dbReference type="Pfam" id="PF12671">
    <property type="entry name" value="Amidase_6"/>
    <property type="match status" value="1"/>
</dbReference>